<keyword evidence="4" id="KW-0720">Serine protease</keyword>
<dbReference type="InterPro" id="IPR023827">
    <property type="entry name" value="Peptidase_S8_Asp-AS"/>
</dbReference>
<dbReference type="PIRSF" id="PIRSF037894">
    <property type="entry name" value="Subtilisin_rel_CspABC"/>
    <property type="match status" value="1"/>
</dbReference>
<dbReference type="EMBL" id="QJKD01000014">
    <property type="protein sequence ID" value="PXX49230.1"/>
    <property type="molecule type" value="Genomic_DNA"/>
</dbReference>
<dbReference type="Proteomes" id="UP000248057">
    <property type="component" value="Unassembled WGS sequence"/>
</dbReference>
<evidence type="ECO:0000256" key="5">
    <source>
        <dbReference type="PROSITE-ProRule" id="PRU01240"/>
    </source>
</evidence>
<dbReference type="InterPro" id="IPR034045">
    <property type="entry name" value="Pep_S8_CspA-like"/>
</dbReference>
<dbReference type="InterPro" id="IPR000209">
    <property type="entry name" value="Peptidase_S8/S53_dom"/>
</dbReference>
<gene>
    <name evidence="7" type="ORF">DFR60_11419</name>
</gene>
<dbReference type="Gene3D" id="3.40.50.200">
    <property type="entry name" value="Peptidase S8/S53 domain"/>
    <property type="match status" value="1"/>
</dbReference>
<keyword evidence="3" id="KW-0378">Hydrolase</keyword>
<reference evidence="7 8" key="1">
    <citation type="submission" date="2018-05" db="EMBL/GenBank/DDBJ databases">
        <title>Genomic Encyclopedia of Type Strains, Phase IV (KMG-IV): sequencing the most valuable type-strain genomes for metagenomic binning, comparative biology and taxonomic classification.</title>
        <authorList>
            <person name="Goeker M."/>
        </authorList>
    </citation>
    <scope>NUCLEOTIDE SEQUENCE [LARGE SCALE GENOMIC DNA]</scope>
    <source>
        <strain evidence="7 8">DSM 24995</strain>
    </source>
</reference>
<name>A0A2V3Y0F6_9FIRM</name>
<dbReference type="Pfam" id="PF00082">
    <property type="entry name" value="Peptidase_S8"/>
    <property type="match status" value="2"/>
</dbReference>
<feature type="domain" description="Peptidase S8/S53" evidence="6">
    <location>
        <begin position="423"/>
        <end position="543"/>
    </location>
</feature>
<sequence length="555" mass="61299">MHKMLDENYMDLLIDNMVADNLIHDYNVTRINERYSILHSPIETFDMCSLGYYPYHIFPTIYTLSSTVALEKSGVSAIQSNPNFELFGQGVLIGFVDTGINYQHQAFLNPDGSSRIVSIWDQSIINDAVSSNVPFGTEYDKEMINIALMDANPLSIVPSVDEIGHGTMLAGIAAGSIEESQNFQGVAPQAELIVVKLVQAKHYNRAIFGISDTIDCYSETNIIIGIDYIKNLADKLKRPVVICVGLGSSQGDHDGHSALALYLNNLSTIPRIGICVSAGNEGNRNRHYSGVVSRKQSFSQFELRVGDSDKIFSLELWQKSPGRLDIKIQSPTGEETTIVRPQFRQCYEHNFIFSNSRIYINNIIAEEETGEQLILVRFSNAMSGIWKIQVFNRDDIDAQFNAWLPSGNIITEDTFFLEPDPYTTITSPGNARNPITVAAYNQMNNSILINSSRGNTSSGGTEPDIAAPGFNLMGPNLRYAYGNASGTGAAAAHTAGIISLIMEWSILKGNYTTISGRDINRLLIRGAARDDNIEYPNRIWGYGRIDILGLFSGLI</sequence>
<feature type="domain" description="Peptidase S8/S53" evidence="6">
    <location>
        <begin position="88"/>
        <end position="284"/>
    </location>
</feature>
<proteinExistence type="inferred from homology"/>
<dbReference type="InterPro" id="IPR036852">
    <property type="entry name" value="Peptidase_S8/S53_dom_sf"/>
</dbReference>
<dbReference type="PANTHER" id="PTHR43806:SF11">
    <property type="entry name" value="CEREVISIN-RELATED"/>
    <property type="match status" value="1"/>
</dbReference>
<dbReference type="PROSITE" id="PS00136">
    <property type="entry name" value="SUBTILASE_ASP"/>
    <property type="match status" value="1"/>
</dbReference>
<evidence type="ECO:0000256" key="4">
    <source>
        <dbReference type="ARBA" id="ARBA00022825"/>
    </source>
</evidence>
<dbReference type="CDD" id="cd07478">
    <property type="entry name" value="Peptidases_S8_CspA-like"/>
    <property type="match status" value="1"/>
</dbReference>
<evidence type="ECO:0000256" key="3">
    <source>
        <dbReference type="ARBA" id="ARBA00022801"/>
    </source>
</evidence>
<evidence type="ECO:0000313" key="7">
    <source>
        <dbReference type="EMBL" id="PXX49230.1"/>
    </source>
</evidence>
<comment type="caution">
    <text evidence="7">The sequence shown here is derived from an EMBL/GenBank/DDBJ whole genome shotgun (WGS) entry which is preliminary data.</text>
</comment>
<keyword evidence="2" id="KW-0645">Protease</keyword>
<organism evidence="7 8">
    <name type="scientific">Hungatella effluvii</name>
    <dbReference type="NCBI Taxonomy" id="1096246"/>
    <lineage>
        <taxon>Bacteria</taxon>
        <taxon>Bacillati</taxon>
        <taxon>Bacillota</taxon>
        <taxon>Clostridia</taxon>
        <taxon>Lachnospirales</taxon>
        <taxon>Lachnospiraceae</taxon>
        <taxon>Hungatella</taxon>
    </lineage>
</organism>
<evidence type="ECO:0000259" key="6">
    <source>
        <dbReference type="Pfam" id="PF00082"/>
    </source>
</evidence>
<dbReference type="InterPro" id="IPR017310">
    <property type="entry name" value="Pept_S8A_subtilisin_clostridia"/>
</dbReference>
<dbReference type="AlphaFoldDB" id="A0A2V3Y0F6"/>
<evidence type="ECO:0000256" key="1">
    <source>
        <dbReference type="ARBA" id="ARBA00011073"/>
    </source>
</evidence>
<comment type="similarity">
    <text evidence="1 5">Belongs to the peptidase S8 family.</text>
</comment>
<dbReference type="SUPFAM" id="SSF52743">
    <property type="entry name" value="Subtilisin-like"/>
    <property type="match status" value="1"/>
</dbReference>
<dbReference type="GO" id="GO:0006508">
    <property type="term" value="P:proteolysis"/>
    <property type="evidence" value="ECO:0007669"/>
    <property type="project" value="UniProtKB-KW"/>
</dbReference>
<dbReference type="GO" id="GO:0004252">
    <property type="term" value="F:serine-type endopeptidase activity"/>
    <property type="evidence" value="ECO:0007669"/>
    <property type="project" value="InterPro"/>
</dbReference>
<dbReference type="PROSITE" id="PS51892">
    <property type="entry name" value="SUBTILASE"/>
    <property type="match status" value="1"/>
</dbReference>
<keyword evidence="8" id="KW-1185">Reference proteome</keyword>
<accession>A0A2V3Y0F6</accession>
<dbReference type="InterPro" id="IPR015500">
    <property type="entry name" value="Peptidase_S8_subtilisin-rel"/>
</dbReference>
<comment type="caution">
    <text evidence="5">Lacks conserved residue(s) required for the propagation of feature annotation.</text>
</comment>
<dbReference type="PANTHER" id="PTHR43806">
    <property type="entry name" value="PEPTIDASE S8"/>
    <property type="match status" value="1"/>
</dbReference>
<dbReference type="InterPro" id="IPR050131">
    <property type="entry name" value="Peptidase_S8_subtilisin-like"/>
</dbReference>
<dbReference type="Gene3D" id="2.60.120.1290">
    <property type="match status" value="1"/>
</dbReference>
<evidence type="ECO:0000256" key="2">
    <source>
        <dbReference type="ARBA" id="ARBA00022670"/>
    </source>
</evidence>
<protein>
    <submittedName>
        <fullName evidence="7">Subtilase family protein</fullName>
    </submittedName>
</protein>
<evidence type="ECO:0000313" key="8">
    <source>
        <dbReference type="Proteomes" id="UP000248057"/>
    </source>
</evidence>
<dbReference type="PRINTS" id="PR00723">
    <property type="entry name" value="SUBTILISIN"/>
</dbReference>